<proteinExistence type="predicted"/>
<dbReference type="KEGG" id="bxe:Bxe_C0103"/>
<evidence type="ECO:0000313" key="2">
    <source>
        <dbReference type="EMBL" id="ABE36029.1"/>
    </source>
</evidence>
<evidence type="ECO:0000259" key="1">
    <source>
        <dbReference type="Pfam" id="PF02627"/>
    </source>
</evidence>
<dbReference type="GO" id="GO:0051920">
    <property type="term" value="F:peroxiredoxin activity"/>
    <property type="evidence" value="ECO:0007669"/>
    <property type="project" value="InterPro"/>
</dbReference>
<dbReference type="InterPro" id="IPR029032">
    <property type="entry name" value="AhpD-like"/>
</dbReference>
<dbReference type="eggNOG" id="COG2128">
    <property type="taxonomic scope" value="Bacteria"/>
</dbReference>
<reference evidence="2 3" key="1">
    <citation type="journal article" date="2006" name="Proc. Natl. Acad. Sci. U.S.A.">
        <title>Burkholderia xenovorans LB400 harbors a multi-replicon, 9.73-Mbp genome shaped for versatility.</title>
        <authorList>
            <person name="Chain P.S."/>
            <person name="Denef V.J."/>
            <person name="Konstantinidis K.T."/>
            <person name="Vergez L.M."/>
            <person name="Agullo L."/>
            <person name="Reyes V.L."/>
            <person name="Hauser L."/>
            <person name="Cordova M."/>
            <person name="Gomez L."/>
            <person name="Gonzalez M."/>
            <person name="Land M."/>
            <person name="Lao V."/>
            <person name="Larimer F."/>
            <person name="LiPuma J.J."/>
            <person name="Mahenthiralingam E."/>
            <person name="Malfatti S.A."/>
            <person name="Marx C.J."/>
            <person name="Parnell J.J."/>
            <person name="Ramette A."/>
            <person name="Richardson P."/>
            <person name="Seeger M."/>
            <person name="Smith D."/>
            <person name="Spilker T."/>
            <person name="Sul W.J."/>
            <person name="Tsoi T.V."/>
            <person name="Ulrich L.E."/>
            <person name="Zhulin I.B."/>
            <person name="Tiedje J.M."/>
        </authorList>
    </citation>
    <scope>NUCLEOTIDE SEQUENCE [LARGE SCALE GENOMIC DNA]</scope>
    <source>
        <strain evidence="2 3">LB400</strain>
    </source>
</reference>
<dbReference type="PANTHER" id="PTHR35446:SF3">
    <property type="entry name" value="CMD DOMAIN-CONTAINING PROTEIN"/>
    <property type="match status" value="1"/>
</dbReference>
<evidence type="ECO:0000313" key="3">
    <source>
        <dbReference type="Proteomes" id="UP000001817"/>
    </source>
</evidence>
<organism evidence="2 3">
    <name type="scientific">Paraburkholderia xenovorans (strain LB400)</name>
    <dbReference type="NCBI Taxonomy" id="266265"/>
    <lineage>
        <taxon>Bacteria</taxon>
        <taxon>Pseudomonadati</taxon>
        <taxon>Pseudomonadota</taxon>
        <taxon>Betaproteobacteria</taxon>
        <taxon>Burkholderiales</taxon>
        <taxon>Burkholderiaceae</taxon>
        <taxon>Paraburkholderia</taxon>
    </lineage>
</organism>
<feature type="domain" description="Carboxymuconolactone decarboxylase-like" evidence="1">
    <location>
        <begin position="64"/>
        <end position="129"/>
    </location>
</feature>
<dbReference type="Proteomes" id="UP000001817">
    <property type="component" value="Chromosome 3"/>
</dbReference>
<dbReference type="EMBL" id="CP000272">
    <property type="protein sequence ID" value="ABE36029.1"/>
    <property type="molecule type" value="Genomic_DNA"/>
</dbReference>
<sequence>MDSGALSCAWPSTTMNALLQGSDMSRLPLQTLESAPAASRPYLARAQAANGFLPNLVASLANAPAALEAYLTVAEINGRGSLTLAERETVQITAAGIHGCGFCVAGHTAVALKKAQLEPALVDAIREQRTLSDSRLDAVAVFTRAVIATRGAVADEQLAAFHRAGFSDAHALEIVLGVSLATLCNFANNLAQNELNPQLAAYRWEASAHAA</sequence>
<dbReference type="InterPro" id="IPR004675">
    <property type="entry name" value="AhpD_core"/>
</dbReference>
<dbReference type="PANTHER" id="PTHR35446">
    <property type="entry name" value="SI:CH211-175M2.5"/>
    <property type="match status" value="1"/>
</dbReference>
<keyword evidence="3" id="KW-1185">Reference proteome</keyword>
<dbReference type="SUPFAM" id="SSF69118">
    <property type="entry name" value="AhpD-like"/>
    <property type="match status" value="1"/>
</dbReference>
<dbReference type="NCBIfam" id="TIGR00778">
    <property type="entry name" value="ahpD_dom"/>
    <property type="match status" value="1"/>
</dbReference>
<dbReference type="Gene3D" id="1.20.1290.10">
    <property type="entry name" value="AhpD-like"/>
    <property type="match status" value="1"/>
</dbReference>
<protein>
    <submittedName>
        <fullName evidence="2">Alkylhydroperoxidase AhpD core</fullName>
    </submittedName>
</protein>
<accession>Q13IR0</accession>
<dbReference type="STRING" id="266265.Bxe_C0103"/>
<dbReference type="InterPro" id="IPR003779">
    <property type="entry name" value="CMD-like"/>
</dbReference>
<gene>
    <name evidence="2" type="ORF">Bxe_C0103</name>
</gene>
<dbReference type="Pfam" id="PF02627">
    <property type="entry name" value="CMD"/>
    <property type="match status" value="1"/>
</dbReference>
<dbReference type="AlphaFoldDB" id="Q13IR0"/>
<name>Q13IR0_PARXL</name>